<sequence length="334" mass="36499">MRTASTDGEFVQESIRNDAPSTVSKISSWLRLPLRMADFRERGFRVDRPAARAILEEHARNFLRGFNLAAAHGLAPHEELHDQVPEEERGFAYEGAGMFAGLADLLTAGRTRAVRRLLAGPGDGYVHLINVGAGWLFTPARVTVVPRLPEQPLLRWLALDGSGFGEVYFGGLKALRRRAAARQGPRWEARLAGCGRALWFAESADPDGVAEEIGRIAPAARPHVWAGVGLAVAYAGAADDDALDRLAEFSTRYREHFLQGVVFGAAARYRSGTVPAHTRRATGRFLGASAEDAAEWCDTAAADLTDSMDVHAYLRWKQRLRKLAAERLGSDGED</sequence>
<accession>A0A558DKH9</accession>
<dbReference type="OrthoDB" id="2530105at2"/>
<dbReference type="InterPro" id="IPR012964">
    <property type="entry name" value="DUF1702"/>
</dbReference>
<comment type="caution">
    <text evidence="1">The sequence shown here is derived from an EMBL/GenBank/DDBJ whole genome shotgun (WGS) entry which is preliminary data.</text>
</comment>
<dbReference type="Proteomes" id="UP000320011">
    <property type="component" value="Unassembled WGS sequence"/>
</dbReference>
<evidence type="ECO:0000313" key="2">
    <source>
        <dbReference type="Proteomes" id="UP000320011"/>
    </source>
</evidence>
<protein>
    <submittedName>
        <fullName evidence="1">DUF1702 family protein</fullName>
    </submittedName>
</protein>
<dbReference type="AlphaFoldDB" id="A0A558DKH9"/>
<name>A0A558DKH9_9PSEU</name>
<gene>
    <name evidence="1" type="ORF">FNH05_02925</name>
</gene>
<proteinExistence type="predicted"/>
<evidence type="ECO:0000313" key="1">
    <source>
        <dbReference type="EMBL" id="TVT61482.1"/>
    </source>
</evidence>
<reference evidence="1 2" key="1">
    <citation type="submission" date="2019-07" db="EMBL/GenBank/DDBJ databases">
        <authorList>
            <person name="Duangmal K."/>
            <person name="Teo W.F.A."/>
        </authorList>
    </citation>
    <scope>NUCLEOTIDE SEQUENCE [LARGE SCALE GENOMIC DNA]</scope>
    <source>
        <strain evidence="1 2">TBRC 6029</strain>
    </source>
</reference>
<dbReference type="Pfam" id="PF08012">
    <property type="entry name" value="DUF1702"/>
    <property type="match status" value="1"/>
</dbReference>
<organism evidence="1 2">
    <name type="scientific">Amycolatopsis rhizosphaerae</name>
    <dbReference type="NCBI Taxonomy" id="2053003"/>
    <lineage>
        <taxon>Bacteria</taxon>
        <taxon>Bacillati</taxon>
        <taxon>Actinomycetota</taxon>
        <taxon>Actinomycetes</taxon>
        <taxon>Pseudonocardiales</taxon>
        <taxon>Pseudonocardiaceae</taxon>
        <taxon>Amycolatopsis</taxon>
    </lineage>
</organism>
<keyword evidence="2" id="KW-1185">Reference proteome</keyword>
<reference evidence="1 2" key="2">
    <citation type="submission" date="2019-08" db="EMBL/GenBank/DDBJ databases">
        <title>Amycolatopsis acidicola sp. nov., isolated from peat swamp forest soil.</title>
        <authorList>
            <person name="Srisuk N."/>
        </authorList>
    </citation>
    <scope>NUCLEOTIDE SEQUENCE [LARGE SCALE GENOMIC DNA]</scope>
    <source>
        <strain evidence="1 2">TBRC 6029</strain>
    </source>
</reference>
<dbReference type="EMBL" id="VJWX01000013">
    <property type="protein sequence ID" value="TVT61482.1"/>
    <property type="molecule type" value="Genomic_DNA"/>
</dbReference>